<dbReference type="InterPro" id="IPR005829">
    <property type="entry name" value="Sugar_transporter_CS"/>
</dbReference>
<dbReference type="GO" id="GO:0005886">
    <property type="term" value="C:plasma membrane"/>
    <property type="evidence" value="ECO:0007669"/>
    <property type="project" value="TreeGrafter"/>
</dbReference>
<dbReference type="InterPro" id="IPR010573">
    <property type="entry name" value="MFS_Str1/Tri12-like"/>
</dbReference>
<keyword evidence="5 6" id="KW-0472">Membrane</keyword>
<feature type="transmembrane region" description="Helical" evidence="6">
    <location>
        <begin position="57"/>
        <end position="84"/>
    </location>
</feature>
<dbReference type="Gene3D" id="1.20.1250.20">
    <property type="entry name" value="MFS general substrate transporter like domains"/>
    <property type="match status" value="1"/>
</dbReference>
<evidence type="ECO:0000256" key="4">
    <source>
        <dbReference type="ARBA" id="ARBA00022989"/>
    </source>
</evidence>
<evidence type="ECO:0000256" key="2">
    <source>
        <dbReference type="ARBA" id="ARBA00022448"/>
    </source>
</evidence>
<gene>
    <name evidence="8" type="ORF">AYO21_10614</name>
</gene>
<evidence type="ECO:0000259" key="7">
    <source>
        <dbReference type="PROSITE" id="PS50850"/>
    </source>
</evidence>
<evidence type="ECO:0000256" key="6">
    <source>
        <dbReference type="SAM" id="Phobius"/>
    </source>
</evidence>
<proteinExistence type="predicted"/>
<organism evidence="8 9">
    <name type="scientific">Fonsecaea monophora</name>
    <dbReference type="NCBI Taxonomy" id="254056"/>
    <lineage>
        <taxon>Eukaryota</taxon>
        <taxon>Fungi</taxon>
        <taxon>Dikarya</taxon>
        <taxon>Ascomycota</taxon>
        <taxon>Pezizomycotina</taxon>
        <taxon>Eurotiomycetes</taxon>
        <taxon>Chaetothyriomycetidae</taxon>
        <taxon>Chaetothyriales</taxon>
        <taxon>Herpotrichiellaceae</taxon>
        <taxon>Fonsecaea</taxon>
    </lineage>
</organism>
<evidence type="ECO:0000256" key="3">
    <source>
        <dbReference type="ARBA" id="ARBA00022692"/>
    </source>
</evidence>
<dbReference type="InterPro" id="IPR053791">
    <property type="entry name" value="MFS_Tri12-like"/>
</dbReference>
<feature type="transmembrane region" description="Helical" evidence="6">
    <location>
        <begin position="364"/>
        <end position="385"/>
    </location>
</feature>
<feature type="transmembrane region" description="Helical" evidence="6">
    <location>
        <begin position="126"/>
        <end position="145"/>
    </location>
</feature>
<feature type="transmembrane region" description="Helical" evidence="6">
    <location>
        <begin position="217"/>
        <end position="237"/>
    </location>
</feature>
<feature type="transmembrane region" description="Helical" evidence="6">
    <location>
        <begin position="549"/>
        <end position="567"/>
    </location>
</feature>
<dbReference type="PANTHER" id="PTHR23501">
    <property type="entry name" value="MAJOR FACILITATOR SUPERFAMILY"/>
    <property type="match status" value="1"/>
</dbReference>
<dbReference type="PROSITE" id="PS00216">
    <property type="entry name" value="SUGAR_TRANSPORT_1"/>
    <property type="match status" value="1"/>
</dbReference>
<feature type="transmembrane region" description="Helical" evidence="6">
    <location>
        <begin position="96"/>
        <end position="114"/>
    </location>
</feature>
<dbReference type="Pfam" id="PF06609">
    <property type="entry name" value="TRI12"/>
    <property type="match status" value="1"/>
</dbReference>
<dbReference type="RefSeq" id="XP_022507168.1">
    <property type="nucleotide sequence ID" value="XM_022660527.1"/>
</dbReference>
<dbReference type="PROSITE" id="PS50850">
    <property type="entry name" value="MFS"/>
    <property type="match status" value="1"/>
</dbReference>
<comment type="caution">
    <text evidence="8">The sequence shown here is derived from an EMBL/GenBank/DDBJ whole genome shotgun (WGS) entry which is preliminary data.</text>
</comment>
<evidence type="ECO:0000256" key="1">
    <source>
        <dbReference type="ARBA" id="ARBA00004141"/>
    </source>
</evidence>
<dbReference type="InterPro" id="IPR020846">
    <property type="entry name" value="MFS_dom"/>
</dbReference>
<keyword evidence="3 6" id="KW-0812">Transmembrane</keyword>
<dbReference type="InterPro" id="IPR036259">
    <property type="entry name" value="MFS_trans_sf"/>
</dbReference>
<dbReference type="SUPFAM" id="SSF103473">
    <property type="entry name" value="MFS general substrate transporter"/>
    <property type="match status" value="1"/>
</dbReference>
<evidence type="ECO:0000256" key="5">
    <source>
        <dbReference type="ARBA" id="ARBA00023136"/>
    </source>
</evidence>
<feature type="transmembrane region" description="Helical" evidence="6">
    <location>
        <begin position="397"/>
        <end position="415"/>
    </location>
</feature>
<feature type="transmembrane region" description="Helical" evidence="6">
    <location>
        <begin position="182"/>
        <end position="205"/>
    </location>
</feature>
<reference evidence="8 9" key="1">
    <citation type="submission" date="2016-03" db="EMBL/GenBank/DDBJ databases">
        <title>Draft genome sequence of the Fonsecaea monophora CBS 269.37.</title>
        <authorList>
            <person name="Bombassaro A."/>
            <person name="Vinicius W.A."/>
            <person name="De Hoog S."/>
            <person name="Sun J."/>
            <person name="Souza E.M."/>
            <person name="Raittz R.T."/>
            <person name="Costa F."/>
            <person name="Leao A.C."/>
            <person name="Tadra-Sfeir M.Z."/>
            <person name="Baura V."/>
            <person name="Balsanelli E."/>
            <person name="Pedrosa F.O."/>
            <person name="Moreno L.F."/>
            <person name="Steffens M.B."/>
            <person name="Xi L."/>
            <person name="Bocca A.L."/>
            <person name="Felipe M.S."/>
            <person name="Teixeira M."/>
            <person name="Telles Filho F.Q."/>
            <person name="Azevedo C.M."/>
            <person name="Gomes R."/>
            <person name="Vicente V.A."/>
        </authorList>
    </citation>
    <scope>NUCLEOTIDE SEQUENCE [LARGE SCALE GENOMIC DNA]</scope>
    <source>
        <strain evidence="8 9">CBS 269.37</strain>
    </source>
</reference>
<evidence type="ECO:0000313" key="9">
    <source>
        <dbReference type="Proteomes" id="UP000077002"/>
    </source>
</evidence>
<comment type="subcellular location">
    <subcellularLocation>
        <location evidence="1">Membrane</location>
        <topology evidence="1">Multi-pass membrane protein</topology>
    </subcellularLocation>
</comment>
<sequence length="608" mass="65148">MEPEVSSDEKIMASQPQHDEIRSANHDQSHEGVQKVDSTGFVTDLDHLPKNYYYSKFFIGTYAAAAVALLSGVSAFAYAAPLLGEINADIGPDPNYIWISYVYNTATAVTFPIVGRLSDIFGRRYYFIGGAVLATIGSIVCARAQSIPTLIGGNVFLGVATSTQLSYHFVMGELVPMRYRYFATGSLYLITYTGSGFGPIIALKLTEVNPSVGWRSVYYLLLGYNVLALILWTLFYYPPSFKIKHGTDKKMHWIKNFDYVGSFLLTSGFVVFLFGISVGGTQFAWKSAPTILMIILGFLTMCAFLAWERFANLKEPLAPLHIFTVPWLSVAVTLGLAASCYYPAAIIWPQQTAVLYANGDRTKAALLACLPGLGSISGEVIGGPIVGRLPKHKVQTIVAFFIGALLTACCAVITVNNMAVIASFVFLSNFFMGWVEIISLLNSTIVIDDQQEIGAAGGLAAAIRTGISAIATVVYGTVLTNGLTTKVPATVSAAVLNDGLPASSVASFLRALQAGTPDAFSQVPGVTDAIIATGVQAYKVASVNSYRPVYLVSIAFGVIGLFCSFFTPNVDKTLNDKVAAVLHSEGGEKVTSASGEVMSEEKTPAYEV</sequence>
<dbReference type="AlphaFoldDB" id="A0A177EUB8"/>
<dbReference type="GeneID" id="34605729"/>
<dbReference type="GO" id="GO:0022857">
    <property type="term" value="F:transmembrane transporter activity"/>
    <property type="evidence" value="ECO:0007669"/>
    <property type="project" value="InterPro"/>
</dbReference>
<accession>A0A177EUB8</accession>
<feature type="domain" description="Major facilitator superfamily (MFS) profile" evidence="7">
    <location>
        <begin position="60"/>
        <end position="572"/>
    </location>
</feature>
<keyword evidence="9" id="KW-1185">Reference proteome</keyword>
<dbReference type="EMBL" id="LVKK01000125">
    <property type="protein sequence ID" value="OAG35216.1"/>
    <property type="molecule type" value="Genomic_DNA"/>
</dbReference>
<feature type="transmembrane region" description="Helical" evidence="6">
    <location>
        <begin position="421"/>
        <end position="441"/>
    </location>
</feature>
<evidence type="ECO:0000313" key="8">
    <source>
        <dbReference type="EMBL" id="OAG35216.1"/>
    </source>
</evidence>
<keyword evidence="2" id="KW-0813">Transport</keyword>
<dbReference type="Proteomes" id="UP000077002">
    <property type="component" value="Unassembled WGS sequence"/>
</dbReference>
<name>A0A177EUB8_9EURO</name>
<feature type="transmembrane region" description="Helical" evidence="6">
    <location>
        <begin position="453"/>
        <end position="478"/>
    </location>
</feature>
<feature type="transmembrane region" description="Helical" evidence="6">
    <location>
        <begin position="288"/>
        <end position="307"/>
    </location>
</feature>
<feature type="transmembrane region" description="Helical" evidence="6">
    <location>
        <begin position="257"/>
        <end position="276"/>
    </location>
</feature>
<dbReference type="CDD" id="cd06179">
    <property type="entry name" value="MFS_TRI12_like"/>
    <property type="match status" value="1"/>
</dbReference>
<feature type="transmembrane region" description="Helical" evidence="6">
    <location>
        <begin position="319"/>
        <end position="344"/>
    </location>
</feature>
<keyword evidence="4 6" id="KW-1133">Transmembrane helix</keyword>
<dbReference type="OrthoDB" id="4139357at2759"/>
<dbReference type="PANTHER" id="PTHR23501:SF109">
    <property type="entry name" value="MAJOR FACILITATOR SUPERFAMILY (MFS) PROFILE DOMAIN-CONTAINING PROTEIN-RELATED"/>
    <property type="match status" value="1"/>
</dbReference>
<protein>
    <recommendedName>
        <fullName evidence="7">Major facilitator superfamily (MFS) profile domain-containing protein</fullName>
    </recommendedName>
</protein>